<gene>
    <name evidence="3" type="ORF">B0T25DRAFT_581980</name>
</gene>
<dbReference type="InterPro" id="IPR000719">
    <property type="entry name" value="Prot_kinase_dom"/>
</dbReference>
<feature type="domain" description="Protein kinase" evidence="2">
    <location>
        <begin position="21"/>
        <end position="305"/>
    </location>
</feature>
<dbReference type="GO" id="GO:0004672">
    <property type="term" value="F:protein kinase activity"/>
    <property type="evidence" value="ECO:0007669"/>
    <property type="project" value="InterPro"/>
</dbReference>
<dbReference type="InterPro" id="IPR008271">
    <property type="entry name" value="Ser/Thr_kinase_AS"/>
</dbReference>
<evidence type="ECO:0000313" key="3">
    <source>
        <dbReference type="EMBL" id="KAK3348925.1"/>
    </source>
</evidence>
<accession>A0AAJ0MC85</accession>
<evidence type="ECO:0000256" key="1">
    <source>
        <dbReference type="SAM" id="MobiDB-lite"/>
    </source>
</evidence>
<keyword evidence="4" id="KW-1185">Reference proteome</keyword>
<dbReference type="EMBL" id="JAUIQD010000005">
    <property type="protein sequence ID" value="KAK3348925.1"/>
    <property type="molecule type" value="Genomic_DNA"/>
</dbReference>
<dbReference type="PROSITE" id="PS00108">
    <property type="entry name" value="PROTEIN_KINASE_ST"/>
    <property type="match status" value="1"/>
</dbReference>
<dbReference type="PROSITE" id="PS50011">
    <property type="entry name" value="PROTEIN_KINASE_DOM"/>
    <property type="match status" value="1"/>
</dbReference>
<evidence type="ECO:0000313" key="4">
    <source>
        <dbReference type="Proteomes" id="UP001275084"/>
    </source>
</evidence>
<name>A0AAJ0MC85_9PEZI</name>
<reference evidence="3" key="2">
    <citation type="submission" date="2023-06" db="EMBL/GenBank/DDBJ databases">
        <authorList>
            <consortium name="Lawrence Berkeley National Laboratory"/>
            <person name="Haridas S."/>
            <person name="Hensen N."/>
            <person name="Bonometti L."/>
            <person name="Westerberg I."/>
            <person name="Brannstrom I.O."/>
            <person name="Guillou S."/>
            <person name="Cros-Aarteil S."/>
            <person name="Calhoun S."/>
            <person name="Kuo A."/>
            <person name="Mondo S."/>
            <person name="Pangilinan J."/>
            <person name="Riley R."/>
            <person name="Labutti K."/>
            <person name="Andreopoulos B."/>
            <person name="Lipzen A."/>
            <person name="Chen C."/>
            <person name="Yanf M."/>
            <person name="Daum C."/>
            <person name="Ng V."/>
            <person name="Clum A."/>
            <person name="Steindorff A."/>
            <person name="Ohm R."/>
            <person name="Martin F."/>
            <person name="Silar P."/>
            <person name="Natvig D."/>
            <person name="Lalanne C."/>
            <person name="Gautier V."/>
            <person name="Ament-Velasquez S.L."/>
            <person name="Kruys A."/>
            <person name="Hutchinson M.I."/>
            <person name="Powell A.J."/>
            <person name="Barry K."/>
            <person name="Miller A.N."/>
            <person name="Grigoriev I.V."/>
            <person name="Debuchy R."/>
            <person name="Gladieux P."/>
            <person name="Thoren M.H."/>
            <person name="Johannesson H."/>
        </authorList>
    </citation>
    <scope>NUCLEOTIDE SEQUENCE</scope>
    <source>
        <strain evidence="3">CBS 955.72</strain>
    </source>
</reference>
<evidence type="ECO:0000259" key="2">
    <source>
        <dbReference type="PROSITE" id="PS50011"/>
    </source>
</evidence>
<reference evidence="3" key="1">
    <citation type="journal article" date="2023" name="Mol. Phylogenet. Evol.">
        <title>Genome-scale phylogeny and comparative genomics of the fungal order Sordariales.</title>
        <authorList>
            <person name="Hensen N."/>
            <person name="Bonometti L."/>
            <person name="Westerberg I."/>
            <person name="Brannstrom I.O."/>
            <person name="Guillou S."/>
            <person name="Cros-Aarteil S."/>
            <person name="Calhoun S."/>
            <person name="Haridas S."/>
            <person name="Kuo A."/>
            <person name="Mondo S."/>
            <person name="Pangilinan J."/>
            <person name="Riley R."/>
            <person name="LaButti K."/>
            <person name="Andreopoulos B."/>
            <person name="Lipzen A."/>
            <person name="Chen C."/>
            <person name="Yan M."/>
            <person name="Daum C."/>
            <person name="Ng V."/>
            <person name="Clum A."/>
            <person name="Steindorff A."/>
            <person name="Ohm R.A."/>
            <person name="Martin F."/>
            <person name="Silar P."/>
            <person name="Natvig D.O."/>
            <person name="Lalanne C."/>
            <person name="Gautier V."/>
            <person name="Ament-Velasquez S.L."/>
            <person name="Kruys A."/>
            <person name="Hutchinson M.I."/>
            <person name="Powell A.J."/>
            <person name="Barry K."/>
            <person name="Miller A.N."/>
            <person name="Grigoriev I.V."/>
            <person name="Debuchy R."/>
            <person name="Gladieux P."/>
            <person name="Hiltunen Thoren M."/>
            <person name="Johannesson H."/>
        </authorList>
    </citation>
    <scope>NUCLEOTIDE SEQUENCE</scope>
    <source>
        <strain evidence="3">CBS 955.72</strain>
    </source>
</reference>
<dbReference type="Proteomes" id="UP001275084">
    <property type="component" value="Unassembled WGS sequence"/>
</dbReference>
<feature type="region of interest" description="Disordered" evidence="1">
    <location>
        <begin position="171"/>
        <end position="191"/>
    </location>
</feature>
<dbReference type="Gene3D" id="1.10.510.10">
    <property type="entry name" value="Transferase(Phosphotransferase) domain 1"/>
    <property type="match status" value="1"/>
</dbReference>
<dbReference type="AlphaFoldDB" id="A0AAJ0MC85"/>
<sequence>MAGALLVGNGARALCAPDAAHSYPVTAGIGPFNASYAEPFTKQVKGSQPGYGYQILPYSYFATAHSLVSNAMFSTTSISSRCATSNYDNCVSYLFPCFPRISLVQCSVKSFHAQEDGLAEARNMRLLKQGLASNHSISLHNVIIEHGQGPSSHFLIIFPRAKRGDLEQFLRGGNKHGNRPNGGQEKGALRTAGDNDIGDADLALALLQQCSRLAGALKFMHMGFSAGDRWVRCAHMDLKPNNIIIFDGDGVVGRWKYCDFGISVFKEGDMTVGQQDDDYSAVGSVLDYYAQMTMNTRARRGGGQY</sequence>
<dbReference type="GO" id="GO:0005524">
    <property type="term" value="F:ATP binding"/>
    <property type="evidence" value="ECO:0007669"/>
    <property type="project" value="InterPro"/>
</dbReference>
<dbReference type="InterPro" id="IPR011009">
    <property type="entry name" value="Kinase-like_dom_sf"/>
</dbReference>
<proteinExistence type="predicted"/>
<dbReference type="SUPFAM" id="SSF56112">
    <property type="entry name" value="Protein kinase-like (PK-like)"/>
    <property type="match status" value="1"/>
</dbReference>
<organism evidence="3 4">
    <name type="scientific">Lasiosphaeria hispida</name>
    <dbReference type="NCBI Taxonomy" id="260671"/>
    <lineage>
        <taxon>Eukaryota</taxon>
        <taxon>Fungi</taxon>
        <taxon>Dikarya</taxon>
        <taxon>Ascomycota</taxon>
        <taxon>Pezizomycotina</taxon>
        <taxon>Sordariomycetes</taxon>
        <taxon>Sordariomycetidae</taxon>
        <taxon>Sordariales</taxon>
        <taxon>Lasiosphaeriaceae</taxon>
        <taxon>Lasiosphaeria</taxon>
    </lineage>
</organism>
<protein>
    <recommendedName>
        <fullName evidence="2">Protein kinase domain-containing protein</fullName>
    </recommendedName>
</protein>
<comment type="caution">
    <text evidence="3">The sequence shown here is derived from an EMBL/GenBank/DDBJ whole genome shotgun (WGS) entry which is preliminary data.</text>
</comment>